<dbReference type="Proteomes" id="UP001224838">
    <property type="component" value="Chromosome"/>
</dbReference>
<dbReference type="RefSeq" id="WP_305469528.1">
    <property type="nucleotide sequence ID" value="NZ_CP117451.1"/>
</dbReference>
<organism evidence="4 5">
    <name type="scientific">Pseudomonas beijingensis</name>
    <dbReference type="NCBI Taxonomy" id="2954101"/>
    <lineage>
        <taxon>Bacteria</taxon>
        <taxon>Pseudomonadati</taxon>
        <taxon>Pseudomonadota</taxon>
        <taxon>Gammaproteobacteria</taxon>
        <taxon>Pseudomonadales</taxon>
        <taxon>Pseudomonadaceae</taxon>
        <taxon>Pseudomonas</taxon>
    </lineage>
</organism>
<dbReference type="PANTHER" id="PTHR36925:SF1">
    <property type="entry name" value="COBALT-PRECORRIN-6A REDUCTASE"/>
    <property type="match status" value="1"/>
</dbReference>
<evidence type="ECO:0000313" key="5">
    <source>
        <dbReference type="Proteomes" id="UP001224838"/>
    </source>
</evidence>
<name>A0ABY9FEZ8_9PSED</name>
<dbReference type="Pfam" id="PF02571">
    <property type="entry name" value="CbiJ"/>
    <property type="match status" value="1"/>
</dbReference>
<gene>
    <name evidence="4" type="ORF">PSH92_03290</name>
</gene>
<dbReference type="PROSITE" id="PS51014">
    <property type="entry name" value="COBK_CBIJ"/>
    <property type="match status" value="1"/>
</dbReference>
<dbReference type="NCBIfam" id="NF005969">
    <property type="entry name" value="PRK08057.1-3"/>
    <property type="match status" value="1"/>
</dbReference>
<dbReference type="EMBL" id="CP117451">
    <property type="protein sequence ID" value="WLH01911.1"/>
    <property type="molecule type" value="Genomic_DNA"/>
</dbReference>
<keyword evidence="2" id="KW-0169">Cobalamin biosynthesis</keyword>
<proteinExistence type="predicted"/>
<keyword evidence="3 4" id="KW-0560">Oxidoreductase</keyword>
<evidence type="ECO:0000256" key="2">
    <source>
        <dbReference type="ARBA" id="ARBA00022573"/>
    </source>
</evidence>
<evidence type="ECO:0000256" key="3">
    <source>
        <dbReference type="ARBA" id="ARBA00023002"/>
    </source>
</evidence>
<dbReference type="InterPro" id="IPR003723">
    <property type="entry name" value="Precorrin-6x_reduct"/>
</dbReference>
<dbReference type="GO" id="GO:0016491">
    <property type="term" value="F:oxidoreductase activity"/>
    <property type="evidence" value="ECO:0007669"/>
    <property type="project" value="UniProtKB-KW"/>
</dbReference>
<dbReference type="EC" id="1.3.1.106" evidence="4"/>
<dbReference type="PANTHER" id="PTHR36925">
    <property type="entry name" value="COBALT-PRECORRIN-6A REDUCTASE"/>
    <property type="match status" value="1"/>
</dbReference>
<accession>A0ABY9FEZ8</accession>
<sequence>MKSVVTKRILLLGGVTEALAIARTLGPRHIYSLAGIGRIPTDLTCQVRVGGYGGAEGLAQFIRAEGIDLLLDATHPYAAQISHNAAHAASACAIPCWALRRPAWQPRAGDDWREVADWSELIQALQPFHRPLFTLGREPLQHLHEIPPEQFWTLRALDVYPGNERCDVMGARGPFHIDGERELFERRRIDVLVSKNSGSTATEPKLDVARERGVPVLVLKRPVLVGVDREFGTVDEVLQGLQQLA</sequence>
<keyword evidence="5" id="KW-1185">Reference proteome</keyword>
<reference evidence="4 5" key="1">
    <citation type="submission" date="2023-02" db="EMBL/GenBank/DDBJ databases">
        <title>Evolution of Hrp T3SS in non-pathogenic Pseudomonas fluorescens.</title>
        <authorList>
            <person name="Liao K."/>
            <person name="Wei H."/>
            <person name="Gu Y."/>
        </authorList>
    </citation>
    <scope>NUCLEOTIDE SEQUENCE [LARGE SCALE GENOMIC DNA]</scope>
    <source>
        <strain evidence="4 5">FP2034</strain>
    </source>
</reference>
<protein>
    <submittedName>
        <fullName evidence="4">Cobalt-precorrin-6A reductase</fullName>
        <ecNumber evidence="4">1.3.1.106</ecNumber>
    </submittedName>
</protein>
<comment type="pathway">
    <text evidence="1">Cofactor biosynthesis; adenosylcobalamin biosynthesis.</text>
</comment>
<evidence type="ECO:0000256" key="1">
    <source>
        <dbReference type="ARBA" id="ARBA00004953"/>
    </source>
</evidence>
<evidence type="ECO:0000313" key="4">
    <source>
        <dbReference type="EMBL" id="WLH01911.1"/>
    </source>
</evidence>